<dbReference type="InterPro" id="IPR017871">
    <property type="entry name" value="ABC_transporter-like_CS"/>
</dbReference>
<evidence type="ECO:0000256" key="2">
    <source>
        <dbReference type="ARBA" id="ARBA00022448"/>
    </source>
</evidence>
<dbReference type="InterPro" id="IPR027417">
    <property type="entry name" value="P-loop_NTPase"/>
</dbReference>
<keyword evidence="2" id="KW-0813">Transport</keyword>
<name>A0A2R4X0B0_9EURY</name>
<dbReference type="CDD" id="cd03224">
    <property type="entry name" value="ABC_TM1139_LivF_branched"/>
    <property type="match status" value="1"/>
</dbReference>
<dbReference type="InterPro" id="IPR003439">
    <property type="entry name" value="ABC_transporter-like_ATP-bd"/>
</dbReference>
<gene>
    <name evidence="7" type="ORF">HARCEL1_05700</name>
</gene>
<keyword evidence="5" id="KW-0029">Amino-acid transport</keyword>
<feature type="domain" description="ABC transporter" evidence="6">
    <location>
        <begin position="2"/>
        <end position="252"/>
    </location>
</feature>
<dbReference type="RefSeq" id="WP_108381599.1">
    <property type="nucleotide sequence ID" value="NZ_CP028858.1"/>
</dbReference>
<keyword evidence="4 7" id="KW-0067">ATP-binding</keyword>
<organism evidence="7 8">
    <name type="scientific">Halococcoides cellulosivorans</name>
    <dbReference type="NCBI Taxonomy" id="1679096"/>
    <lineage>
        <taxon>Archaea</taxon>
        <taxon>Methanobacteriati</taxon>
        <taxon>Methanobacteriota</taxon>
        <taxon>Stenosarchaea group</taxon>
        <taxon>Halobacteria</taxon>
        <taxon>Halobacteriales</taxon>
        <taxon>Haloarculaceae</taxon>
        <taxon>Halococcoides</taxon>
    </lineage>
</organism>
<reference evidence="7 8" key="1">
    <citation type="submission" date="2018-04" db="EMBL/GenBank/DDBJ databases">
        <title>Halococcoides cellulosivorans gen. nov., sp. nov., an extremely halophilic cellulose-utilizing haloarchaeon from hypersaline lakes.</title>
        <authorList>
            <person name="Sorokin D.Y."/>
            <person name="Toshchakov S.V."/>
            <person name="Samarov N.I."/>
            <person name="Korzhenkov A."/>
            <person name="Kublanov I.V."/>
        </authorList>
    </citation>
    <scope>NUCLEOTIDE SEQUENCE [LARGE SCALE GENOMIC DNA]</scope>
    <source>
        <strain evidence="7 8">HArcel1</strain>
    </source>
</reference>
<dbReference type="PANTHER" id="PTHR43820:SF5">
    <property type="entry name" value="HIGH-AFFINITY BRANCHED-CHAIN AMINO ACID TRANSPORT ATP-BINDING PROTEIN"/>
    <property type="match status" value="1"/>
</dbReference>
<evidence type="ECO:0000256" key="1">
    <source>
        <dbReference type="ARBA" id="ARBA00005417"/>
    </source>
</evidence>
<dbReference type="GO" id="GO:0005524">
    <property type="term" value="F:ATP binding"/>
    <property type="evidence" value="ECO:0007669"/>
    <property type="project" value="UniProtKB-KW"/>
</dbReference>
<evidence type="ECO:0000256" key="3">
    <source>
        <dbReference type="ARBA" id="ARBA00022741"/>
    </source>
</evidence>
<evidence type="ECO:0000256" key="4">
    <source>
        <dbReference type="ARBA" id="ARBA00022840"/>
    </source>
</evidence>
<dbReference type="InterPro" id="IPR003593">
    <property type="entry name" value="AAA+_ATPase"/>
</dbReference>
<evidence type="ECO:0000256" key="5">
    <source>
        <dbReference type="ARBA" id="ARBA00022970"/>
    </source>
</evidence>
<accession>A0A2R4X0B0</accession>
<dbReference type="GO" id="GO:0015658">
    <property type="term" value="F:branched-chain amino acid transmembrane transporter activity"/>
    <property type="evidence" value="ECO:0007669"/>
    <property type="project" value="TreeGrafter"/>
</dbReference>
<dbReference type="EMBL" id="CP028858">
    <property type="protein sequence ID" value="AWB27230.1"/>
    <property type="molecule type" value="Genomic_DNA"/>
</dbReference>
<sequence>MLEIEGLTAGYHHTPVLRDVSVTVERGEIVGVMGKNGVGKTTLVKTVMGLLDPTTGTITFDGDDVTHAPADVRARMGMGYIPQGRDVFPDLTVEQNLRMGGTVNTGTAGPIERVRGVLADPRSVLGDDDPPLDRIYEYFPILEERADQRAGSLSGGQQQMLAIGRALVGDPDLLVLDEPSEGIQPSIVEQIHQDMRAINADLDTTILFVEQNLEVIRAMADRCYAMERGVIGAELDGETLADAEATAEYLAI</sequence>
<protein>
    <submittedName>
        <fullName evidence="7">ABC transporter ATP-binding protein</fullName>
    </submittedName>
</protein>
<dbReference type="GO" id="GO:0015807">
    <property type="term" value="P:L-amino acid transport"/>
    <property type="evidence" value="ECO:0007669"/>
    <property type="project" value="TreeGrafter"/>
</dbReference>
<keyword evidence="3" id="KW-0547">Nucleotide-binding</keyword>
<dbReference type="PANTHER" id="PTHR43820">
    <property type="entry name" value="HIGH-AFFINITY BRANCHED-CHAIN AMINO ACID TRANSPORT ATP-BINDING PROTEIN LIVF"/>
    <property type="match status" value="1"/>
</dbReference>
<dbReference type="AlphaFoldDB" id="A0A2R4X0B0"/>
<dbReference type="GeneID" id="36511981"/>
<dbReference type="PROSITE" id="PS00211">
    <property type="entry name" value="ABC_TRANSPORTER_1"/>
    <property type="match status" value="1"/>
</dbReference>
<dbReference type="Gene3D" id="3.40.50.300">
    <property type="entry name" value="P-loop containing nucleotide triphosphate hydrolases"/>
    <property type="match status" value="1"/>
</dbReference>
<dbReference type="InterPro" id="IPR052156">
    <property type="entry name" value="BCAA_Transport_ATP-bd_LivF"/>
</dbReference>
<dbReference type="GO" id="GO:0016887">
    <property type="term" value="F:ATP hydrolysis activity"/>
    <property type="evidence" value="ECO:0007669"/>
    <property type="project" value="InterPro"/>
</dbReference>
<dbReference type="Pfam" id="PF00005">
    <property type="entry name" value="ABC_tran"/>
    <property type="match status" value="1"/>
</dbReference>
<evidence type="ECO:0000259" key="6">
    <source>
        <dbReference type="PROSITE" id="PS50893"/>
    </source>
</evidence>
<comment type="similarity">
    <text evidence="1">Belongs to the ABC transporter superfamily.</text>
</comment>
<dbReference type="Proteomes" id="UP000244727">
    <property type="component" value="Chromosome"/>
</dbReference>
<keyword evidence="8" id="KW-1185">Reference proteome</keyword>
<dbReference type="KEGG" id="harc:HARCEL1_05700"/>
<dbReference type="SUPFAM" id="SSF52540">
    <property type="entry name" value="P-loop containing nucleoside triphosphate hydrolases"/>
    <property type="match status" value="1"/>
</dbReference>
<dbReference type="SMART" id="SM00382">
    <property type="entry name" value="AAA"/>
    <property type="match status" value="1"/>
</dbReference>
<evidence type="ECO:0000313" key="8">
    <source>
        <dbReference type="Proteomes" id="UP000244727"/>
    </source>
</evidence>
<dbReference type="PROSITE" id="PS50893">
    <property type="entry name" value="ABC_TRANSPORTER_2"/>
    <property type="match status" value="1"/>
</dbReference>
<evidence type="ECO:0000313" key="7">
    <source>
        <dbReference type="EMBL" id="AWB27230.1"/>
    </source>
</evidence>
<proteinExistence type="inferred from homology"/>